<evidence type="ECO:0000313" key="9">
    <source>
        <dbReference type="EMBL" id="MBD8869647.1"/>
    </source>
</evidence>
<reference evidence="9" key="1">
    <citation type="submission" date="2020-09" db="EMBL/GenBank/DDBJ databases">
        <title>Nocardioides sp. strain MJB4 16S ribosomal RNA gene Genome sequencing and assembly.</title>
        <authorList>
            <person name="Kim I."/>
        </authorList>
    </citation>
    <scope>NUCLEOTIDE SEQUENCE</scope>
    <source>
        <strain evidence="9">MJB4</strain>
    </source>
</reference>
<dbReference type="AlphaFoldDB" id="A0A927K3Z3"/>
<comment type="caution">
    <text evidence="9">The sequence shown here is derived from an EMBL/GenBank/DDBJ whole genome shotgun (WGS) entry which is preliminary data.</text>
</comment>
<keyword evidence="4 7" id="KW-0862">Zinc</keyword>
<organism evidence="9 10">
    <name type="scientific">Nocardioides donggukensis</name>
    <dbReference type="NCBI Taxonomy" id="2774019"/>
    <lineage>
        <taxon>Bacteria</taxon>
        <taxon>Bacillati</taxon>
        <taxon>Actinomycetota</taxon>
        <taxon>Actinomycetes</taxon>
        <taxon>Propionibacteriales</taxon>
        <taxon>Nocardioidaceae</taxon>
        <taxon>Nocardioides</taxon>
    </lineage>
</organism>
<dbReference type="GO" id="GO:0004089">
    <property type="term" value="F:carbonate dehydratase activity"/>
    <property type="evidence" value="ECO:0007669"/>
    <property type="project" value="UniProtKB-EC"/>
</dbReference>
<keyword evidence="3 7" id="KW-0479">Metal-binding</keyword>
<dbReference type="PANTHER" id="PTHR43175:SF3">
    <property type="entry name" value="CARBON DISULFIDE HYDROLASE"/>
    <property type="match status" value="1"/>
</dbReference>
<feature type="binding site" evidence="7">
    <location>
        <position position="96"/>
    </location>
    <ligand>
        <name>Zn(2+)</name>
        <dbReference type="ChEBI" id="CHEBI:29105"/>
    </ligand>
</feature>
<proteinExistence type="inferred from homology"/>
<feature type="binding site" evidence="7">
    <location>
        <position position="98"/>
    </location>
    <ligand>
        <name>Zn(2+)</name>
        <dbReference type="ChEBI" id="CHEBI:29105"/>
    </ligand>
</feature>
<evidence type="ECO:0000256" key="3">
    <source>
        <dbReference type="ARBA" id="ARBA00022723"/>
    </source>
</evidence>
<feature type="binding site" evidence="7">
    <location>
        <position position="152"/>
    </location>
    <ligand>
        <name>Zn(2+)</name>
        <dbReference type="ChEBI" id="CHEBI:29105"/>
    </ligand>
</feature>
<dbReference type="InterPro" id="IPR001765">
    <property type="entry name" value="Carbonic_anhydrase"/>
</dbReference>
<evidence type="ECO:0000256" key="8">
    <source>
        <dbReference type="SAM" id="MobiDB-lite"/>
    </source>
</evidence>
<keyword evidence="10" id="KW-1185">Reference proteome</keyword>
<comment type="similarity">
    <text evidence="1">Belongs to the beta-class carbonic anhydrase family.</text>
</comment>
<comment type="catalytic activity">
    <reaction evidence="6">
        <text>hydrogencarbonate + H(+) = CO2 + H2O</text>
        <dbReference type="Rhea" id="RHEA:10748"/>
        <dbReference type="ChEBI" id="CHEBI:15377"/>
        <dbReference type="ChEBI" id="CHEBI:15378"/>
        <dbReference type="ChEBI" id="CHEBI:16526"/>
        <dbReference type="ChEBI" id="CHEBI:17544"/>
        <dbReference type="EC" id="4.2.1.1"/>
    </reaction>
</comment>
<evidence type="ECO:0000256" key="7">
    <source>
        <dbReference type="PIRSR" id="PIRSR601765-1"/>
    </source>
</evidence>
<sequence>MSHARNCGRLTHPPSPTHAEPPQLRPIDTFLGRFHVRRPQLRPFGGRAGRRRPERARFLPVADFDDLLAANRRFADDFDLGGFDGVAHAGVAIVTCMDSRIDPLRMLGLEHGDAKIFRNPGGRVTEAALEALVLGVHLLGVKRILVVPHTRCAMAASTEVELREKVGASAGQDASWQRFHVVEDQRASLEDDVRKVQAHPLIPDSIGIGGFLYDVDTGLIDRLV</sequence>
<dbReference type="Gene3D" id="3.40.1050.10">
    <property type="entry name" value="Carbonic anhydrase"/>
    <property type="match status" value="1"/>
</dbReference>
<evidence type="ECO:0000256" key="5">
    <source>
        <dbReference type="ARBA" id="ARBA00024993"/>
    </source>
</evidence>
<name>A0A927K3Z3_9ACTN</name>
<dbReference type="GO" id="GO:0008270">
    <property type="term" value="F:zinc ion binding"/>
    <property type="evidence" value="ECO:0007669"/>
    <property type="project" value="InterPro"/>
</dbReference>
<evidence type="ECO:0000256" key="2">
    <source>
        <dbReference type="ARBA" id="ARBA00012925"/>
    </source>
</evidence>
<evidence type="ECO:0000256" key="6">
    <source>
        <dbReference type="ARBA" id="ARBA00048348"/>
    </source>
</evidence>
<dbReference type="Proteomes" id="UP000616839">
    <property type="component" value="Unassembled WGS sequence"/>
</dbReference>
<comment type="function">
    <text evidence="5">Catalyzes the reversible hydration of carbon dioxide to form bicarbonate.</text>
</comment>
<dbReference type="InterPro" id="IPR036874">
    <property type="entry name" value="Carbonic_anhydrase_sf"/>
</dbReference>
<dbReference type="PANTHER" id="PTHR43175">
    <property type="entry name" value="CARBONIC ANHYDRASE"/>
    <property type="match status" value="1"/>
</dbReference>
<gene>
    <name evidence="9" type="ORF">IE331_08420</name>
</gene>
<feature type="binding site" evidence="7">
    <location>
        <position position="149"/>
    </location>
    <ligand>
        <name>Zn(2+)</name>
        <dbReference type="ChEBI" id="CHEBI:29105"/>
    </ligand>
</feature>
<feature type="region of interest" description="Disordered" evidence="8">
    <location>
        <begin position="1"/>
        <end position="24"/>
    </location>
</feature>
<dbReference type="CDD" id="cd03379">
    <property type="entry name" value="beta_CA_cladeD"/>
    <property type="match status" value="1"/>
</dbReference>
<protein>
    <recommendedName>
        <fullName evidence="2">carbonic anhydrase</fullName>
        <ecNumber evidence="2">4.2.1.1</ecNumber>
    </recommendedName>
</protein>
<dbReference type="SMART" id="SM00947">
    <property type="entry name" value="Pro_CA"/>
    <property type="match status" value="1"/>
</dbReference>
<dbReference type="Pfam" id="PF00484">
    <property type="entry name" value="Pro_CA"/>
    <property type="match status" value="1"/>
</dbReference>
<evidence type="ECO:0000256" key="4">
    <source>
        <dbReference type="ARBA" id="ARBA00022833"/>
    </source>
</evidence>
<evidence type="ECO:0000313" key="10">
    <source>
        <dbReference type="Proteomes" id="UP000616839"/>
    </source>
</evidence>
<comment type="cofactor">
    <cofactor evidence="7">
        <name>Zn(2+)</name>
        <dbReference type="ChEBI" id="CHEBI:29105"/>
    </cofactor>
    <text evidence="7">Binds 1 zinc ion per subunit.</text>
</comment>
<dbReference type="EMBL" id="JACYXZ010000002">
    <property type="protein sequence ID" value="MBD8869647.1"/>
    <property type="molecule type" value="Genomic_DNA"/>
</dbReference>
<evidence type="ECO:0000256" key="1">
    <source>
        <dbReference type="ARBA" id="ARBA00006217"/>
    </source>
</evidence>
<dbReference type="SUPFAM" id="SSF53056">
    <property type="entry name" value="beta-carbonic anhydrase, cab"/>
    <property type="match status" value="1"/>
</dbReference>
<dbReference type="EC" id="4.2.1.1" evidence="2"/>
<accession>A0A927K3Z3</accession>